<evidence type="ECO:0000313" key="3">
    <source>
        <dbReference type="Proteomes" id="UP000815677"/>
    </source>
</evidence>
<name>A0ABQ0LEW6_MYCCL</name>
<dbReference type="EMBL" id="DF845777">
    <property type="protein sequence ID" value="GAT49686.1"/>
    <property type="molecule type" value="Genomic_DNA"/>
</dbReference>
<evidence type="ECO:0000313" key="2">
    <source>
        <dbReference type="EMBL" id="GAT49686.1"/>
    </source>
</evidence>
<proteinExistence type="predicted"/>
<dbReference type="Proteomes" id="UP000815677">
    <property type="component" value="Unassembled WGS sequence"/>
</dbReference>
<accession>A0ABQ0LEW6</accession>
<evidence type="ECO:0000256" key="1">
    <source>
        <dbReference type="SAM" id="MobiDB-lite"/>
    </source>
</evidence>
<gene>
    <name evidence="2" type="ORF">MCHLO_06980</name>
</gene>
<feature type="compositionally biased region" description="Basic and acidic residues" evidence="1">
    <location>
        <begin position="1"/>
        <end position="23"/>
    </location>
</feature>
<reference evidence="2" key="1">
    <citation type="submission" date="2014-09" db="EMBL/GenBank/DDBJ databases">
        <title>Genome sequence of the luminous mushroom Mycena chlorophos for searching fungal bioluminescence genes.</title>
        <authorList>
            <person name="Tanaka Y."/>
            <person name="Kasuga D."/>
            <person name="Oba Y."/>
            <person name="Hase S."/>
            <person name="Sato K."/>
            <person name="Oba Y."/>
            <person name="Sakakibara Y."/>
        </authorList>
    </citation>
    <scope>NUCLEOTIDE SEQUENCE</scope>
</reference>
<keyword evidence="3" id="KW-1185">Reference proteome</keyword>
<organism evidence="2 3">
    <name type="scientific">Mycena chlorophos</name>
    <name type="common">Agaric fungus</name>
    <name type="synonym">Agaricus chlorophos</name>
    <dbReference type="NCBI Taxonomy" id="658473"/>
    <lineage>
        <taxon>Eukaryota</taxon>
        <taxon>Fungi</taxon>
        <taxon>Dikarya</taxon>
        <taxon>Basidiomycota</taxon>
        <taxon>Agaricomycotina</taxon>
        <taxon>Agaricomycetes</taxon>
        <taxon>Agaricomycetidae</taxon>
        <taxon>Agaricales</taxon>
        <taxon>Marasmiineae</taxon>
        <taxon>Mycenaceae</taxon>
        <taxon>Mycena</taxon>
    </lineage>
</organism>
<protein>
    <submittedName>
        <fullName evidence="2">Uncharacterized protein</fullName>
    </submittedName>
</protein>
<sequence length="114" mass="12329">MLQRPGDDRAPNHTLHSDARNLNEEENNTLIEPGPAFITSALYRADSPWLCQSKVHASRMYAPASDAKSCEMIGSHCSLSETTCITSVTFCPFWAVLASAGTGGGFAVYRFAAM</sequence>
<feature type="region of interest" description="Disordered" evidence="1">
    <location>
        <begin position="1"/>
        <end position="28"/>
    </location>
</feature>